<dbReference type="VEuPathDB" id="AmoebaDB:EIN_523730"/>
<dbReference type="Proteomes" id="UP000014680">
    <property type="component" value="Unassembled WGS sequence"/>
</dbReference>
<dbReference type="KEGG" id="eiv:EIN_523730"/>
<organism evidence="5 6">
    <name type="scientific">Entamoeba invadens IP1</name>
    <dbReference type="NCBI Taxonomy" id="370355"/>
    <lineage>
        <taxon>Eukaryota</taxon>
        <taxon>Amoebozoa</taxon>
        <taxon>Evosea</taxon>
        <taxon>Archamoebae</taxon>
        <taxon>Mastigamoebida</taxon>
        <taxon>Entamoebidae</taxon>
        <taxon>Entamoeba</taxon>
    </lineage>
</organism>
<keyword evidence="1" id="KW-0479">Metal-binding</keyword>
<keyword evidence="3" id="KW-0106">Calcium</keyword>
<dbReference type="Pfam" id="PF00036">
    <property type="entry name" value="EF-hand_1"/>
    <property type="match status" value="1"/>
</dbReference>
<dbReference type="SUPFAM" id="SSF47473">
    <property type="entry name" value="EF-hand"/>
    <property type="match status" value="1"/>
</dbReference>
<dbReference type="EMBL" id="KB206368">
    <property type="protein sequence ID" value="ELP92475.1"/>
    <property type="molecule type" value="Genomic_DNA"/>
</dbReference>
<dbReference type="InterPro" id="IPR002048">
    <property type="entry name" value="EF_hand_dom"/>
</dbReference>
<dbReference type="InterPro" id="IPR011992">
    <property type="entry name" value="EF-hand-dom_pair"/>
</dbReference>
<evidence type="ECO:0000256" key="3">
    <source>
        <dbReference type="ARBA" id="ARBA00022837"/>
    </source>
</evidence>
<dbReference type="InterPro" id="IPR018247">
    <property type="entry name" value="EF_Hand_1_Ca_BS"/>
</dbReference>
<proteinExistence type="predicted"/>
<sequence length="151" mass="17380">MSHEYDSKQLFKDFDVDSNGYIEKSEFIEGMRRVTGANASYDDVFEDIMTFVDGKGMINKKDGRLNKNEFDRIVKAMPKDFSNRKVAIATMLFNLIDIDKSGTIEMAEFHEYCKRTIANIKSADVKYVFESIDANGNGKVQLEEFMKWLLA</sequence>
<name>A0A0A1UEW3_ENTIV</name>
<keyword evidence="2" id="KW-0677">Repeat</keyword>
<reference evidence="5 6" key="1">
    <citation type="submission" date="2012-10" db="EMBL/GenBank/DDBJ databases">
        <authorList>
            <person name="Zafar N."/>
            <person name="Inman J."/>
            <person name="Hall N."/>
            <person name="Lorenzi H."/>
            <person name="Caler E."/>
        </authorList>
    </citation>
    <scope>NUCLEOTIDE SEQUENCE [LARGE SCALE GENOMIC DNA]</scope>
    <source>
        <strain evidence="5 6">IP1</strain>
    </source>
</reference>
<keyword evidence="6" id="KW-1185">Reference proteome</keyword>
<evidence type="ECO:0000313" key="5">
    <source>
        <dbReference type="EMBL" id="ELP92475.1"/>
    </source>
</evidence>
<dbReference type="Gene3D" id="1.10.238.10">
    <property type="entry name" value="EF-hand"/>
    <property type="match status" value="2"/>
</dbReference>
<gene>
    <name evidence="5" type="ORF">EIN_523730</name>
</gene>
<evidence type="ECO:0000256" key="1">
    <source>
        <dbReference type="ARBA" id="ARBA00022723"/>
    </source>
</evidence>
<evidence type="ECO:0000313" key="6">
    <source>
        <dbReference type="Proteomes" id="UP000014680"/>
    </source>
</evidence>
<feature type="domain" description="EF-hand" evidence="4">
    <location>
        <begin position="2"/>
        <end position="37"/>
    </location>
</feature>
<dbReference type="PROSITE" id="PS00018">
    <property type="entry name" value="EF_HAND_1"/>
    <property type="match status" value="3"/>
</dbReference>
<dbReference type="PANTHER" id="PTHR23055">
    <property type="entry name" value="CALCIUM BINDING PROTEINS"/>
    <property type="match status" value="1"/>
</dbReference>
<accession>A0A0A1UEW3</accession>
<dbReference type="GeneID" id="14891469"/>
<dbReference type="AlphaFoldDB" id="A0A0A1UEW3"/>
<feature type="domain" description="EF-hand" evidence="4">
    <location>
        <begin position="84"/>
        <end position="119"/>
    </location>
</feature>
<dbReference type="GO" id="GO:0005509">
    <property type="term" value="F:calcium ion binding"/>
    <property type="evidence" value="ECO:0007669"/>
    <property type="project" value="InterPro"/>
</dbReference>
<dbReference type="RefSeq" id="XP_004259246.1">
    <property type="nucleotide sequence ID" value="XM_004259198.1"/>
</dbReference>
<dbReference type="CDD" id="cd00051">
    <property type="entry name" value="EFh"/>
    <property type="match status" value="1"/>
</dbReference>
<protein>
    <recommendedName>
        <fullName evidence="4">EF-hand domain-containing protein</fullName>
    </recommendedName>
</protein>
<evidence type="ECO:0000259" key="4">
    <source>
        <dbReference type="PROSITE" id="PS50222"/>
    </source>
</evidence>
<dbReference type="OrthoDB" id="343296at2759"/>
<dbReference type="InterPro" id="IPR028846">
    <property type="entry name" value="Recoverin"/>
</dbReference>
<dbReference type="SMART" id="SM00054">
    <property type="entry name" value="EFh"/>
    <property type="match status" value="3"/>
</dbReference>
<evidence type="ECO:0000256" key="2">
    <source>
        <dbReference type="ARBA" id="ARBA00022737"/>
    </source>
</evidence>
<dbReference type="PROSITE" id="PS50222">
    <property type="entry name" value="EF_HAND_2"/>
    <property type="match status" value="3"/>
</dbReference>
<dbReference type="Pfam" id="PF13499">
    <property type="entry name" value="EF-hand_7"/>
    <property type="match status" value="1"/>
</dbReference>
<feature type="domain" description="EF-hand" evidence="4">
    <location>
        <begin position="120"/>
        <end position="151"/>
    </location>
</feature>